<dbReference type="AlphaFoldDB" id="A0A1H3NZL3"/>
<protein>
    <submittedName>
        <fullName evidence="1">Uncharacterized protein</fullName>
    </submittedName>
</protein>
<evidence type="ECO:0000313" key="2">
    <source>
        <dbReference type="Proteomes" id="UP000183417"/>
    </source>
</evidence>
<organism evidence="1 2">
    <name type="scientific">Delftia lacustris</name>
    <dbReference type="NCBI Taxonomy" id="558537"/>
    <lineage>
        <taxon>Bacteria</taxon>
        <taxon>Pseudomonadati</taxon>
        <taxon>Pseudomonadota</taxon>
        <taxon>Betaproteobacteria</taxon>
        <taxon>Burkholderiales</taxon>
        <taxon>Comamonadaceae</taxon>
        <taxon>Delftia</taxon>
    </lineage>
</organism>
<dbReference type="EMBL" id="FNPE01000009">
    <property type="protein sequence ID" value="SDY94248.1"/>
    <property type="molecule type" value="Genomic_DNA"/>
</dbReference>
<gene>
    <name evidence="1" type="ORF">SAMN05421547_109232</name>
</gene>
<proteinExistence type="predicted"/>
<reference evidence="1 2" key="1">
    <citation type="submission" date="2016-10" db="EMBL/GenBank/DDBJ databases">
        <authorList>
            <person name="de Groot N.N."/>
        </authorList>
    </citation>
    <scope>NUCLEOTIDE SEQUENCE [LARGE SCALE GENOMIC DNA]</scope>
    <source>
        <strain evidence="1 2">LMG 24775</strain>
    </source>
</reference>
<accession>A0A1H3NZL3</accession>
<name>A0A1H3NZL3_9BURK</name>
<sequence length="100" mass="10604">MRPSLRLPSRRKAPGLACGMDRTAAESDSGAAVQLPANMRLCGACVDVHDAPHGMGQRPLRRRGGAGIADVHADANADAAQKSAFRLTVRLRGSPHQPWL</sequence>
<dbReference type="Proteomes" id="UP000183417">
    <property type="component" value="Unassembled WGS sequence"/>
</dbReference>
<evidence type="ECO:0000313" key="1">
    <source>
        <dbReference type="EMBL" id="SDY94248.1"/>
    </source>
</evidence>